<comment type="caution">
    <text evidence="5">The sequence shown here is derived from an EMBL/GenBank/DDBJ whole genome shotgun (WGS) entry which is preliminary data.</text>
</comment>
<dbReference type="RefSeq" id="WP_181760848.1">
    <property type="nucleotide sequence ID" value="NZ_BMCR01000003.1"/>
</dbReference>
<name>A0A838XQW0_9HYPH</name>
<dbReference type="GO" id="GO:0016757">
    <property type="term" value="F:glycosyltransferase activity"/>
    <property type="evidence" value="ECO:0007669"/>
    <property type="project" value="UniProtKB-KW"/>
</dbReference>
<dbReference type="EMBL" id="JACEON010000012">
    <property type="protein sequence ID" value="MBA4612662.1"/>
    <property type="molecule type" value="Genomic_DNA"/>
</dbReference>
<dbReference type="AlphaFoldDB" id="A0A838XQW0"/>
<feature type="domain" description="Glycosyltransferase 61 catalytic" evidence="4">
    <location>
        <begin position="242"/>
        <end position="338"/>
    </location>
</feature>
<dbReference type="Pfam" id="PF04577">
    <property type="entry name" value="Glyco_transf_61"/>
    <property type="match status" value="1"/>
</dbReference>
<keyword evidence="6" id="KW-1185">Reference proteome</keyword>
<keyword evidence="3" id="KW-0325">Glycoprotein</keyword>
<proteinExistence type="predicted"/>
<dbReference type="Proteomes" id="UP000559404">
    <property type="component" value="Unassembled WGS sequence"/>
</dbReference>
<evidence type="ECO:0000259" key="4">
    <source>
        <dbReference type="Pfam" id="PF04577"/>
    </source>
</evidence>
<evidence type="ECO:0000256" key="1">
    <source>
        <dbReference type="ARBA" id="ARBA00022676"/>
    </source>
</evidence>
<evidence type="ECO:0000313" key="6">
    <source>
        <dbReference type="Proteomes" id="UP000559404"/>
    </source>
</evidence>
<organism evidence="5 6">
    <name type="scientific">Stappia taiwanensis</name>
    <dbReference type="NCBI Taxonomy" id="992267"/>
    <lineage>
        <taxon>Bacteria</taxon>
        <taxon>Pseudomonadati</taxon>
        <taxon>Pseudomonadota</taxon>
        <taxon>Alphaproteobacteria</taxon>
        <taxon>Hyphomicrobiales</taxon>
        <taxon>Stappiaceae</taxon>
        <taxon>Stappia</taxon>
    </lineage>
</organism>
<reference evidence="5 6" key="1">
    <citation type="submission" date="2020-07" db="EMBL/GenBank/DDBJ databases">
        <authorList>
            <person name="Li M."/>
        </authorList>
    </citation>
    <scope>NUCLEOTIDE SEQUENCE [LARGE SCALE GENOMIC DNA]</scope>
    <source>
        <strain evidence="5 6">DSM 23284</strain>
    </source>
</reference>
<dbReference type="InterPro" id="IPR049625">
    <property type="entry name" value="Glyco_transf_61_cat"/>
</dbReference>
<reference evidence="5 6" key="2">
    <citation type="submission" date="2020-08" db="EMBL/GenBank/DDBJ databases">
        <title>Stappia taiwanensis sp. nov., isolated from a coastal thermal spring.</title>
        <authorList>
            <person name="Kampfer P."/>
        </authorList>
    </citation>
    <scope>NUCLEOTIDE SEQUENCE [LARGE SCALE GENOMIC DNA]</scope>
    <source>
        <strain evidence="5 6">DSM 23284</strain>
    </source>
</reference>
<keyword evidence="1" id="KW-0328">Glycosyltransferase</keyword>
<dbReference type="PANTHER" id="PTHR20961">
    <property type="entry name" value="GLYCOSYLTRANSFERASE"/>
    <property type="match status" value="1"/>
</dbReference>
<gene>
    <name evidence="5" type="ORF">H1W37_13425</name>
</gene>
<protein>
    <submittedName>
        <fullName evidence="5">Glycosyltransferase family 61 protein</fullName>
    </submittedName>
</protein>
<keyword evidence="2 5" id="KW-0808">Transferase</keyword>
<evidence type="ECO:0000256" key="3">
    <source>
        <dbReference type="ARBA" id="ARBA00023180"/>
    </source>
</evidence>
<evidence type="ECO:0000256" key="2">
    <source>
        <dbReference type="ARBA" id="ARBA00022679"/>
    </source>
</evidence>
<evidence type="ECO:0000313" key="5">
    <source>
        <dbReference type="EMBL" id="MBA4612662.1"/>
    </source>
</evidence>
<accession>A0A838XQW0</accession>
<dbReference type="InterPro" id="IPR007657">
    <property type="entry name" value="Glycosyltransferase_61"/>
</dbReference>
<sequence>MARKKSKLRQILSVRRLRWSFMRGAVRLCPPLGRAFAFPLISLRAVDCAAKVLEDRRERWQVDVTPEEVRDILRPAASNDTGDTKGNESGETLMRRQLAVLENCEVLGHTGTIFRPQEQALVNLDGSRPNWNFSKPARLKRRQLAAGRYVLLPNMGHYYHLFANDILPLLAALEGHPAELPLTALVPSGGHPAQQQVCAALLDAYPCLSVEEFGKDERLSGGTLEWIAALGTNYEWMPVTRDLAARLTRILRDGNDAPQNSTRTKRVFLDRGTAKLRRMTDEQAVRAVLDQHGYTPFIAHYGNFAEQVETFHAADRVVAVHGAGLTNLLFCRPGTQVVEIFPENFVKSTYFWLSRRLGLDYRYVIGGPGDYDQTFQAGAEALDTVLRD</sequence>